<evidence type="ECO:0000313" key="6">
    <source>
        <dbReference type="Proteomes" id="UP000825009"/>
    </source>
</evidence>
<feature type="domain" description="GCVT N-terminal" evidence="2">
    <location>
        <begin position="440"/>
        <end position="708"/>
    </location>
</feature>
<evidence type="ECO:0000259" key="2">
    <source>
        <dbReference type="Pfam" id="PF01571"/>
    </source>
</evidence>
<dbReference type="AlphaFoldDB" id="A0A8F6TWD5"/>
<evidence type="ECO:0000313" key="5">
    <source>
        <dbReference type="EMBL" id="QXT38926.1"/>
    </source>
</evidence>
<dbReference type="Pfam" id="PF01266">
    <property type="entry name" value="DAO"/>
    <property type="match status" value="1"/>
</dbReference>
<dbReference type="InterPro" id="IPR006222">
    <property type="entry name" value="GCVT_N"/>
</dbReference>
<keyword evidence="6" id="KW-1185">Reference proteome</keyword>
<evidence type="ECO:0000259" key="4">
    <source>
        <dbReference type="Pfam" id="PF16350"/>
    </source>
</evidence>
<feature type="domain" description="FAD dependent oxidoreductase central" evidence="4">
    <location>
        <begin position="380"/>
        <end position="434"/>
    </location>
</feature>
<dbReference type="InterPro" id="IPR032503">
    <property type="entry name" value="FAO_M"/>
</dbReference>
<gene>
    <name evidence="5" type="ORF">KYE46_13420</name>
</gene>
<dbReference type="PANTHER" id="PTHR43757">
    <property type="entry name" value="AMINOMETHYLTRANSFERASE"/>
    <property type="match status" value="1"/>
</dbReference>
<dbReference type="InterPro" id="IPR028896">
    <property type="entry name" value="GcvT/YgfZ/DmdA"/>
</dbReference>
<dbReference type="InterPro" id="IPR013977">
    <property type="entry name" value="GcvT_C"/>
</dbReference>
<dbReference type="Pfam" id="PF01571">
    <property type="entry name" value="GCV_T"/>
    <property type="match status" value="1"/>
</dbReference>
<dbReference type="Proteomes" id="UP000825009">
    <property type="component" value="Chromosome"/>
</dbReference>
<dbReference type="KEGG" id="gce:KYE46_13420"/>
<feature type="domain" description="Aminomethyltransferase C-terminal" evidence="3">
    <location>
        <begin position="728"/>
        <end position="801"/>
    </location>
</feature>
<name>A0A8F6TWD5_9RHOB</name>
<evidence type="ECO:0000259" key="3">
    <source>
        <dbReference type="Pfam" id="PF08669"/>
    </source>
</evidence>
<organism evidence="5 6">
    <name type="scientific">Gymnodinialimonas ceratoperidinii</name>
    <dbReference type="NCBI Taxonomy" id="2856823"/>
    <lineage>
        <taxon>Bacteria</taxon>
        <taxon>Pseudomonadati</taxon>
        <taxon>Pseudomonadota</taxon>
        <taxon>Alphaproteobacteria</taxon>
        <taxon>Rhodobacterales</taxon>
        <taxon>Paracoccaceae</taxon>
        <taxon>Gymnodinialimonas</taxon>
    </lineage>
</organism>
<protein>
    <submittedName>
        <fullName evidence="5">FAD-dependent oxidoreductase</fullName>
    </submittedName>
</protein>
<sequence length="816" mass="90493">MADLPRTARVVIIGGGVVGTSSLYHLAKGGWTDCVLLEKNELTAGSTWHAAGNCPNFSTSWAVLNMQRYSLEMYRTLADDVDYPMNYHVTGSLRLGHTKERAQEFQRVLGMAEYQGIDMAMLSNEEAKEMYPFLETHDLSGILYDPYDGDIDPAQLTQALAKGARDLGAQIHRFTPATGVRRENGEWIVETEKGEIRCEYVVNAAGYYAQRVGEWFKPYGGREVPMVVMSHQYFLTEEIPAVKEWTEANGRKLPLIRDVDSSYYLRQDKNGLNLGPYERNCKAHWVTPEDPMPEDFSFQLYPDDLDRLEWYIEDAMARVPLLGEGGVGRNINGPIPYAPDGLPMIGPMPGVENAFEAHSFTFGIVQGGGAGKVLSEWIMHGETEWDMWACDPRRYTDFADHDYCLEKALETYGHEYGMHFPWKAWPAGRDKKLSPVDGKVRALGGQMGAYGGWERANWFAKPGDDTSLEATETWGRHGPWEPRVREECEAVRDGVGVLDLPGFSRFNLSGEGAAEWLRGRIAGALPKVGRMNLAYFPDSRGRILTEMSVLRHGEEHFTLITAAGAQWHDYEVLWRAGLPDGVSLTDHTRDYSTLIVTGPKSRALFEKIGTEADLSLGWLSHQVAKVAGIDCALARVSFAGELGWEIHAANEDIPALYDAVLEAGATPFGMFALNALRIEKGYRAWKGDLSTDYSLLEGGMERFIRFDKPQDFPGKAALLSEKQSGPKKRFAVLKVEAGEADAPYMSTITHGGEVVGETTSGAWGYRVGHSVALAMLRADLAEPGTELDVNIYGDICKATVLGDGPIWDAENARIRA</sequence>
<dbReference type="Pfam" id="PF08669">
    <property type="entry name" value="GCV_T_C"/>
    <property type="match status" value="1"/>
</dbReference>
<dbReference type="RefSeq" id="WP_219001129.1">
    <property type="nucleotide sequence ID" value="NZ_CP079194.1"/>
</dbReference>
<dbReference type="PANTHER" id="PTHR43757:SF2">
    <property type="entry name" value="AMINOMETHYLTRANSFERASE, MITOCHONDRIAL"/>
    <property type="match status" value="1"/>
</dbReference>
<proteinExistence type="predicted"/>
<accession>A0A8F6TWD5</accession>
<dbReference type="EMBL" id="CP079194">
    <property type="protein sequence ID" value="QXT38926.1"/>
    <property type="molecule type" value="Genomic_DNA"/>
</dbReference>
<dbReference type="InterPro" id="IPR006076">
    <property type="entry name" value="FAD-dep_OxRdtase"/>
</dbReference>
<feature type="domain" description="FAD dependent oxidoreductase" evidence="1">
    <location>
        <begin position="9"/>
        <end position="377"/>
    </location>
</feature>
<reference evidence="5 6" key="1">
    <citation type="submission" date="2021-07" db="EMBL/GenBank/DDBJ databases">
        <title>A novel Jannaschia species isolated from marine dinoflagellate Ceratoperidinium margalefii.</title>
        <authorList>
            <person name="Jiang Y."/>
            <person name="Li Z."/>
        </authorList>
    </citation>
    <scope>NUCLEOTIDE SEQUENCE [LARGE SCALE GENOMIC DNA]</scope>
    <source>
        <strain evidence="5 6">J12C1-MA-4</strain>
    </source>
</reference>
<dbReference type="Pfam" id="PF16350">
    <property type="entry name" value="FAO_M"/>
    <property type="match status" value="1"/>
</dbReference>
<evidence type="ECO:0000259" key="1">
    <source>
        <dbReference type="Pfam" id="PF01266"/>
    </source>
</evidence>